<dbReference type="Proteomes" id="UP000578697">
    <property type="component" value="Unassembled WGS sequence"/>
</dbReference>
<dbReference type="KEGG" id="trc:DYE49_06595"/>
<organism evidence="2 4">
    <name type="scientific">Treponema rectale</name>
    <dbReference type="NCBI Taxonomy" id="744512"/>
    <lineage>
        <taxon>Bacteria</taxon>
        <taxon>Pseudomonadati</taxon>
        <taxon>Spirochaetota</taxon>
        <taxon>Spirochaetia</taxon>
        <taxon>Spirochaetales</taxon>
        <taxon>Treponemataceae</taxon>
        <taxon>Treponema</taxon>
    </lineage>
</organism>
<dbReference type="PANTHER" id="PTHR35024">
    <property type="entry name" value="HYPOTHETICAL CYTOSOLIC PROTEIN"/>
    <property type="match status" value="1"/>
</dbReference>
<evidence type="ECO:0000313" key="4">
    <source>
        <dbReference type="Proteomes" id="UP000578697"/>
    </source>
</evidence>
<dbReference type="EMBL" id="JACHFR010000001">
    <property type="protein sequence ID" value="MBB5218153.1"/>
    <property type="molecule type" value="Genomic_DNA"/>
</dbReference>
<dbReference type="Pfam" id="PF04519">
    <property type="entry name" value="Bactofilin"/>
    <property type="match status" value="1"/>
</dbReference>
<keyword evidence="4" id="KW-1185">Reference proteome</keyword>
<proteinExistence type="inferred from homology"/>
<dbReference type="AlphaFoldDB" id="A0A840SF20"/>
<comment type="similarity">
    <text evidence="1">Belongs to the bactofilin family.</text>
</comment>
<accession>A0A840SF20</accession>
<evidence type="ECO:0000313" key="3">
    <source>
        <dbReference type="EMBL" id="QOS40141.1"/>
    </source>
</evidence>
<dbReference type="Proteomes" id="UP000593591">
    <property type="component" value="Chromosome"/>
</dbReference>
<reference evidence="2 4" key="2">
    <citation type="submission" date="2020-08" db="EMBL/GenBank/DDBJ databases">
        <title>Genomic Encyclopedia of Type Strains, Phase IV (KMG-IV): sequencing the most valuable type-strain genomes for metagenomic binning, comparative biology and taxonomic classification.</title>
        <authorList>
            <person name="Goeker M."/>
        </authorList>
    </citation>
    <scope>NUCLEOTIDE SEQUENCE [LARGE SCALE GENOMIC DNA]</scope>
    <source>
        <strain evidence="2 4">DSM 103679</strain>
    </source>
</reference>
<dbReference type="EMBL" id="CP031517">
    <property type="protein sequence ID" value="QOS40141.1"/>
    <property type="molecule type" value="Genomic_DNA"/>
</dbReference>
<evidence type="ECO:0000313" key="5">
    <source>
        <dbReference type="Proteomes" id="UP000593591"/>
    </source>
</evidence>
<gene>
    <name evidence="3" type="ORF">DYE49_06595</name>
    <name evidence="2" type="ORF">HNP77_000497</name>
</gene>
<dbReference type="PANTHER" id="PTHR35024:SF4">
    <property type="entry name" value="POLYMER-FORMING CYTOSKELETAL PROTEIN"/>
    <property type="match status" value="1"/>
</dbReference>
<evidence type="ECO:0000256" key="1">
    <source>
        <dbReference type="ARBA" id="ARBA00044755"/>
    </source>
</evidence>
<name>A0A840SF20_9SPIR</name>
<protein>
    <submittedName>
        <fullName evidence="2">Cytoskeletal protein CcmA (Bactofilin family)</fullName>
    </submittedName>
    <submittedName>
        <fullName evidence="3">Polymer-forming cytoskeletal protein</fullName>
    </submittedName>
</protein>
<dbReference type="RefSeq" id="WP_184651583.1">
    <property type="nucleotide sequence ID" value="NZ_JACHFR010000001.1"/>
</dbReference>
<evidence type="ECO:0000313" key="2">
    <source>
        <dbReference type="EMBL" id="MBB5218153.1"/>
    </source>
</evidence>
<sequence length="138" mass="14742">MLKESGNITVFGEETDFEGELEFTDNLVITGKFTGTIKATGALEIDRNAVCKVDKISAASVIVSGTVEGNIEGSESVELCSGSSVKGDISTSRIRIAENVEFEGQVSMLENGNPDEDIFSLASDEYKNSLVIKTSDIH</sequence>
<dbReference type="InterPro" id="IPR007607">
    <property type="entry name" value="BacA/B"/>
</dbReference>
<reference evidence="3 5" key="1">
    <citation type="submission" date="2018-08" db="EMBL/GenBank/DDBJ databases">
        <title>The first complete genome of Treponema rectale (CHPAT), a commensal spirochete of the bovine rectum.</title>
        <authorList>
            <person name="Staton G.J."/>
            <person name="Clegg S.R."/>
            <person name="Carter S.D."/>
            <person name="Radford A.D."/>
            <person name="Darby A."/>
            <person name="Hall N."/>
            <person name="Birtles R.J."/>
            <person name="Evans N.J."/>
        </authorList>
    </citation>
    <scope>NUCLEOTIDE SEQUENCE [LARGE SCALE GENOMIC DNA]</scope>
    <source>
        <strain evidence="3 5">CHPA</strain>
    </source>
</reference>